<dbReference type="InterPro" id="IPR009332">
    <property type="entry name" value="Med22"/>
</dbReference>
<evidence type="ECO:0000313" key="9">
    <source>
        <dbReference type="EMBL" id="KAG5661442.1"/>
    </source>
</evidence>
<evidence type="ECO:0000256" key="4">
    <source>
        <dbReference type="ARBA" id="ARBA00023163"/>
    </source>
</evidence>
<dbReference type="Proteomes" id="UP000782241">
    <property type="component" value="Unassembled WGS sequence"/>
</dbReference>
<dbReference type="GO" id="GO:0003712">
    <property type="term" value="F:transcription coregulator activity"/>
    <property type="evidence" value="ECO:0007669"/>
    <property type="project" value="InterPro"/>
</dbReference>
<keyword evidence="8" id="KW-0472">Membrane</keyword>
<keyword evidence="6" id="KW-0175">Coiled coil</keyword>
<name>A0A9P7H292_9HYPO</name>
<dbReference type="Gene3D" id="6.10.280.160">
    <property type="entry name" value="Mediator of RNA polymerase II transcription subunit 22"/>
    <property type="match status" value="1"/>
</dbReference>
<keyword evidence="10" id="KW-1185">Reference proteome</keyword>
<dbReference type="PANTHER" id="PTHR37490">
    <property type="entry name" value="EXPRESSED PROTEIN"/>
    <property type="match status" value="1"/>
</dbReference>
<dbReference type="InterPro" id="IPR021838">
    <property type="entry name" value="DUF3431"/>
</dbReference>
<feature type="region of interest" description="Disordered" evidence="7">
    <location>
        <begin position="554"/>
        <end position="591"/>
    </location>
</feature>
<reference evidence="9" key="1">
    <citation type="submission" date="2021-04" db="EMBL/GenBank/DDBJ databases">
        <title>Draft genome of Fusarium avenaceum strain F156N33, isolated from an atmospheric sample in Virginia.</title>
        <authorList>
            <person name="Yang S."/>
            <person name="Vinatzer B.A."/>
            <person name="Coleman J."/>
        </authorList>
    </citation>
    <scope>NUCLEOTIDE SEQUENCE</scope>
    <source>
        <strain evidence="9">F156N33</strain>
    </source>
</reference>
<evidence type="ECO:0000256" key="3">
    <source>
        <dbReference type="ARBA" id="ARBA00023015"/>
    </source>
</evidence>
<keyword evidence="8" id="KW-0812">Transmembrane</keyword>
<dbReference type="EMBL" id="JAGPUO010000007">
    <property type="protein sequence ID" value="KAG5661442.1"/>
    <property type="molecule type" value="Genomic_DNA"/>
</dbReference>
<protein>
    <submittedName>
        <fullName evidence="9">Uncharacterized protein</fullName>
    </submittedName>
</protein>
<feature type="coiled-coil region" evidence="6">
    <location>
        <begin position="518"/>
        <end position="545"/>
    </location>
</feature>
<feature type="transmembrane region" description="Helical" evidence="8">
    <location>
        <begin position="127"/>
        <end position="143"/>
    </location>
</feature>
<dbReference type="PANTHER" id="PTHR37490:SF3">
    <property type="entry name" value="DUF3431 DOMAIN CONTAINING PROTEIN"/>
    <property type="match status" value="1"/>
</dbReference>
<evidence type="ECO:0000256" key="5">
    <source>
        <dbReference type="ARBA" id="ARBA00023242"/>
    </source>
</evidence>
<evidence type="ECO:0000256" key="1">
    <source>
        <dbReference type="ARBA" id="ARBA00004123"/>
    </source>
</evidence>
<dbReference type="GO" id="GO:0016592">
    <property type="term" value="C:mediator complex"/>
    <property type="evidence" value="ECO:0007669"/>
    <property type="project" value="InterPro"/>
</dbReference>
<feature type="compositionally biased region" description="Low complexity" evidence="7">
    <location>
        <begin position="565"/>
        <end position="591"/>
    </location>
</feature>
<comment type="similarity">
    <text evidence="2">Belongs to the Mediator complex subunit 22 family.</text>
</comment>
<gene>
    <name evidence="9" type="ORF">KAF25_005564</name>
</gene>
<comment type="caution">
    <text evidence="9">The sequence shown here is derived from an EMBL/GenBank/DDBJ whole genome shotgun (WGS) entry which is preliminary data.</text>
</comment>
<sequence>MPANVESLSQKINVYIIPVNFNDANDTKSEDSTQIFTIEQRASCHPIQGIIWTGGPPKNRSGPDCFEYRASSTLAPASRTFLCDSLLSSAAGSTPSLPPGIPSTSCFDRHRLAMAGHWTPRQRTNRANTVGAFIFFVVFIYFFRDSILPSNTPSRKHRNDYPTLHLGDNDVEMVVASMKHENVSWLDEYLPEWKKNIYVVDDNKAKLTVPMNKGREAMVFLTYIIDRYDSLPGNVVFHHAERFQWHNDNPDYDALPLLQNFRFDNLKKVGYANLRCVWVLGCPAEIRPIKDEAPAKEGEPVHARHVYKAAFQELFPSLEVPEEVGVTCCSQFAVRRETIHTRPRAEYVRFREWLIVSALGDDLSGRVLEYSWHIIFGKDAVNCPNAADCYCQNYGMCDLKCEADKCEGQYTLPPFSTLPKGWPQLGWKGENRDKHNKLIFEVLRSYRDLMNCATVQAMDKNNRQDQEAQVNKLNFRDPETMAAAGIRTQRKFDQLYDNIKELLALSRTIKELWVFGPLDRADTQRKEKEERIDRDVNEVARLLDNLDANSMRALAEGNGGTWEPQGEAASSSTATAAAAAQASEPVAPAGN</sequence>
<dbReference type="Pfam" id="PF06179">
    <property type="entry name" value="Med22"/>
    <property type="match status" value="1"/>
</dbReference>
<organism evidence="9 10">
    <name type="scientific">Fusarium avenaceum</name>
    <dbReference type="NCBI Taxonomy" id="40199"/>
    <lineage>
        <taxon>Eukaryota</taxon>
        <taxon>Fungi</taxon>
        <taxon>Dikarya</taxon>
        <taxon>Ascomycota</taxon>
        <taxon>Pezizomycotina</taxon>
        <taxon>Sordariomycetes</taxon>
        <taxon>Hypocreomycetidae</taxon>
        <taxon>Hypocreales</taxon>
        <taxon>Nectriaceae</taxon>
        <taxon>Fusarium</taxon>
        <taxon>Fusarium tricinctum species complex</taxon>
    </lineage>
</organism>
<keyword evidence="5" id="KW-0539">Nucleus</keyword>
<dbReference type="GO" id="GO:0006357">
    <property type="term" value="P:regulation of transcription by RNA polymerase II"/>
    <property type="evidence" value="ECO:0007669"/>
    <property type="project" value="InterPro"/>
</dbReference>
<evidence type="ECO:0000256" key="8">
    <source>
        <dbReference type="SAM" id="Phobius"/>
    </source>
</evidence>
<accession>A0A9P7H292</accession>
<evidence type="ECO:0000256" key="6">
    <source>
        <dbReference type="SAM" id="Coils"/>
    </source>
</evidence>
<keyword evidence="3" id="KW-0805">Transcription regulation</keyword>
<proteinExistence type="inferred from homology"/>
<keyword evidence="8" id="KW-1133">Transmembrane helix</keyword>
<dbReference type="Pfam" id="PF11913">
    <property type="entry name" value="DUF3431"/>
    <property type="match status" value="1"/>
</dbReference>
<comment type="subcellular location">
    <subcellularLocation>
        <location evidence="1">Nucleus</location>
    </subcellularLocation>
</comment>
<evidence type="ECO:0000256" key="7">
    <source>
        <dbReference type="SAM" id="MobiDB-lite"/>
    </source>
</evidence>
<evidence type="ECO:0000256" key="2">
    <source>
        <dbReference type="ARBA" id="ARBA00005942"/>
    </source>
</evidence>
<evidence type="ECO:0000313" key="10">
    <source>
        <dbReference type="Proteomes" id="UP000782241"/>
    </source>
</evidence>
<dbReference type="AlphaFoldDB" id="A0A9P7H292"/>
<keyword evidence="4" id="KW-0804">Transcription</keyword>